<evidence type="ECO:0000313" key="2">
    <source>
        <dbReference type="EMBL" id="TYJ54441.1"/>
    </source>
</evidence>
<feature type="region of interest" description="Disordered" evidence="1">
    <location>
        <begin position="374"/>
        <end position="429"/>
    </location>
</feature>
<evidence type="ECO:0000256" key="1">
    <source>
        <dbReference type="SAM" id="MobiDB-lite"/>
    </source>
</evidence>
<comment type="caution">
    <text evidence="2">The sequence shown here is derived from an EMBL/GenBank/DDBJ whole genome shotgun (WGS) entry which is preliminary data.</text>
</comment>
<name>A0A5D3AW17_9TREE</name>
<keyword evidence="3" id="KW-1185">Reference proteome</keyword>
<dbReference type="EMBL" id="NIDF01000061">
    <property type="protein sequence ID" value="TYJ54441.1"/>
    <property type="molecule type" value="Genomic_DNA"/>
</dbReference>
<reference evidence="2 3" key="1">
    <citation type="submission" date="2017-05" db="EMBL/GenBank/DDBJ databases">
        <title>The Genome Sequence of Tsuchiyaea wingfieldii DSM 27421.</title>
        <authorList>
            <person name="Cuomo C."/>
            <person name="Passer A."/>
            <person name="Billmyre B."/>
            <person name="Heitman J."/>
        </authorList>
    </citation>
    <scope>NUCLEOTIDE SEQUENCE [LARGE SCALE GENOMIC DNA]</scope>
    <source>
        <strain evidence="2 3">DSM 27421</strain>
    </source>
</reference>
<evidence type="ECO:0008006" key="4">
    <source>
        <dbReference type="Google" id="ProtNLM"/>
    </source>
</evidence>
<protein>
    <recommendedName>
        <fullName evidence="4">Helitron helicase-like domain-containing protein</fullName>
    </recommendedName>
</protein>
<organism evidence="2 3">
    <name type="scientific">Cryptococcus floricola</name>
    <dbReference type="NCBI Taxonomy" id="2591691"/>
    <lineage>
        <taxon>Eukaryota</taxon>
        <taxon>Fungi</taxon>
        <taxon>Dikarya</taxon>
        <taxon>Basidiomycota</taxon>
        <taxon>Agaricomycotina</taxon>
        <taxon>Tremellomycetes</taxon>
        <taxon>Tremellales</taxon>
        <taxon>Cryptococcaceae</taxon>
        <taxon>Cryptococcus</taxon>
    </lineage>
</organism>
<dbReference type="PANTHER" id="PTHR45786">
    <property type="entry name" value="DNA BINDING PROTEIN-LIKE"/>
    <property type="match status" value="1"/>
</dbReference>
<gene>
    <name evidence="2" type="ORF">B9479_004951</name>
</gene>
<accession>A0A5D3AW17</accession>
<dbReference type="PANTHER" id="PTHR45786:SF74">
    <property type="entry name" value="ATP-DEPENDENT DNA HELICASE"/>
    <property type="match status" value="1"/>
</dbReference>
<proteinExistence type="predicted"/>
<dbReference type="Proteomes" id="UP000322245">
    <property type="component" value="Unassembled WGS sequence"/>
</dbReference>
<dbReference type="AlphaFoldDB" id="A0A5D3AW17"/>
<sequence>MPKHARKPIKPLLTTVPYVKPRKSSGAGRPRKNIDPATPLIPMPKHAHKSIEPLPTTPLALRSHQDGVVAQYSLGPCDYKCDKCGALHWAAERPADDQHSTEHEAAFSACCSKGNVILPTPLEPPPFLKTLWTANTLEAKEFRKQVRNYNGAMAMASMNFKKQDKSVYGAKGVYTFSISGRVYHQIGSLLPPPDGNVRWAQIYIADMSPDQRAETRQGIFHNLCQPNVLRNIEEVMFSHNPYVQSILTCKERMDRNNQNNAHLHLHMSQEGHDPRTYNTPTSNDVALIYDNSNDPDHNGRELIWQSRATNSLHRIPELSEHFVPLHFPLLFPFGEPGWHPRIPLSNSHDPLHYSSSVQLVSEMAHDETAAYGTNTAATDPLLPPSHTRDRSHVHHRVPNERSPPRTLPFHPRSCLETEDTRKRKSHGLRRDKYIYNGEDRIAVNVSDEKEHRNEVKEYEDSRYISPVEAAWRSLSFPTRGRFPAVETLAIHLPDEQSVFFKPTDNLHDVLGNERALLTTLTEFFTASAHWPDLLENNTYSDAPQPLTWNPTSRTWKQRERFNNTIGRVRHKPS</sequence>
<feature type="region of interest" description="Disordered" evidence="1">
    <location>
        <begin position="19"/>
        <end position="43"/>
    </location>
</feature>
<evidence type="ECO:0000313" key="3">
    <source>
        <dbReference type="Proteomes" id="UP000322245"/>
    </source>
</evidence>